<dbReference type="PANTHER" id="PTHR43138:SF1">
    <property type="entry name" value="N-ACETYLTRANSFERASE ACA1"/>
    <property type="match status" value="1"/>
</dbReference>
<dbReference type="Gene3D" id="3.40.630.30">
    <property type="match status" value="1"/>
</dbReference>
<organism evidence="2 3">
    <name type="scientific">Fistulifera solaris</name>
    <name type="common">Oleaginous diatom</name>
    <dbReference type="NCBI Taxonomy" id="1519565"/>
    <lineage>
        <taxon>Eukaryota</taxon>
        <taxon>Sar</taxon>
        <taxon>Stramenopiles</taxon>
        <taxon>Ochrophyta</taxon>
        <taxon>Bacillariophyta</taxon>
        <taxon>Bacillariophyceae</taxon>
        <taxon>Bacillariophycidae</taxon>
        <taxon>Naviculales</taxon>
        <taxon>Naviculaceae</taxon>
        <taxon>Fistulifera</taxon>
    </lineage>
</organism>
<proteinExistence type="predicted"/>
<dbReference type="InterPro" id="IPR052742">
    <property type="entry name" value="Mito_N-acetyltransferase"/>
</dbReference>
<dbReference type="PANTHER" id="PTHR43138">
    <property type="entry name" value="ACETYLTRANSFERASE, GNAT FAMILY"/>
    <property type="match status" value="1"/>
</dbReference>
<sequence length="206" mass="23346">MTTAYSGEPGDGNAGLSLLKDWIPFDTTLRDETPVQVGPFEESEWNAGMTLMNHVIQEGRSWPFESEFETLEAYRGYFLSHAAFVVRCLETKEVAGCFYIKPNFPGRCSHICNGGFITHPDYRRRGVAHLMGKVFLKAAHQLGYKSAYFNLVFQSNEASVALWESLGFQRVAVLEQAARLKGLDKLDTAYGYRYDLEKMDESFSLR</sequence>
<keyword evidence="3" id="KW-1185">Reference proteome</keyword>
<reference evidence="2 3" key="1">
    <citation type="journal article" date="2015" name="Plant Cell">
        <title>Oil accumulation by the oleaginous diatom Fistulifera solaris as revealed by the genome and transcriptome.</title>
        <authorList>
            <person name="Tanaka T."/>
            <person name="Maeda Y."/>
            <person name="Veluchamy A."/>
            <person name="Tanaka M."/>
            <person name="Abida H."/>
            <person name="Marechal E."/>
            <person name="Bowler C."/>
            <person name="Muto M."/>
            <person name="Sunaga Y."/>
            <person name="Tanaka M."/>
            <person name="Yoshino T."/>
            <person name="Taniguchi T."/>
            <person name="Fukuda Y."/>
            <person name="Nemoto M."/>
            <person name="Matsumoto M."/>
            <person name="Wong P.S."/>
            <person name="Aburatani S."/>
            <person name="Fujibuchi W."/>
        </authorList>
    </citation>
    <scope>NUCLEOTIDE SEQUENCE [LARGE SCALE GENOMIC DNA]</scope>
    <source>
        <strain evidence="2 3">JPCC DA0580</strain>
    </source>
</reference>
<dbReference type="PROSITE" id="PS51186">
    <property type="entry name" value="GNAT"/>
    <property type="match status" value="1"/>
</dbReference>
<dbReference type="CDD" id="cd04301">
    <property type="entry name" value="NAT_SF"/>
    <property type="match status" value="1"/>
</dbReference>
<dbReference type="AlphaFoldDB" id="A0A1Z5JQ04"/>
<protein>
    <recommendedName>
        <fullName evidence="1">N-acetyltransferase domain-containing protein</fullName>
    </recommendedName>
</protein>
<dbReference type="InterPro" id="IPR016181">
    <property type="entry name" value="Acyl_CoA_acyltransferase"/>
</dbReference>
<dbReference type="GO" id="GO:0016747">
    <property type="term" value="F:acyltransferase activity, transferring groups other than amino-acyl groups"/>
    <property type="evidence" value="ECO:0007669"/>
    <property type="project" value="InterPro"/>
</dbReference>
<dbReference type="Pfam" id="PF00583">
    <property type="entry name" value="Acetyltransf_1"/>
    <property type="match status" value="1"/>
</dbReference>
<dbReference type="InterPro" id="IPR000182">
    <property type="entry name" value="GNAT_dom"/>
</dbReference>
<accession>A0A1Z5JQ04</accession>
<dbReference type="InParanoid" id="A0A1Z5JQ04"/>
<dbReference type="Proteomes" id="UP000198406">
    <property type="component" value="Unassembled WGS sequence"/>
</dbReference>
<dbReference type="EMBL" id="BDSP01000102">
    <property type="protein sequence ID" value="GAX16110.1"/>
    <property type="molecule type" value="Genomic_DNA"/>
</dbReference>
<evidence type="ECO:0000313" key="3">
    <source>
        <dbReference type="Proteomes" id="UP000198406"/>
    </source>
</evidence>
<name>A0A1Z5JQ04_FISSO</name>
<dbReference type="SUPFAM" id="SSF55729">
    <property type="entry name" value="Acyl-CoA N-acyltransferases (Nat)"/>
    <property type="match status" value="1"/>
</dbReference>
<dbReference type="GO" id="GO:0005634">
    <property type="term" value="C:nucleus"/>
    <property type="evidence" value="ECO:0007669"/>
    <property type="project" value="TreeGrafter"/>
</dbReference>
<evidence type="ECO:0000313" key="2">
    <source>
        <dbReference type="EMBL" id="GAX16110.1"/>
    </source>
</evidence>
<comment type="caution">
    <text evidence="2">The sequence shown here is derived from an EMBL/GenBank/DDBJ whole genome shotgun (WGS) entry which is preliminary data.</text>
</comment>
<feature type="domain" description="N-acetyltransferase" evidence="1">
    <location>
        <begin position="35"/>
        <end position="197"/>
    </location>
</feature>
<dbReference type="OrthoDB" id="10264707at2759"/>
<gene>
    <name evidence="2" type="ORF">FisN_3Hh410</name>
</gene>
<evidence type="ECO:0000259" key="1">
    <source>
        <dbReference type="PROSITE" id="PS51186"/>
    </source>
</evidence>